<dbReference type="EMBL" id="PKMF04000429">
    <property type="protein sequence ID" value="KAK7832230.1"/>
    <property type="molecule type" value="Genomic_DNA"/>
</dbReference>
<dbReference type="FunFam" id="2.40.70.10:FF:000033">
    <property type="entry name" value="Aspartyl protease family protein"/>
    <property type="match status" value="1"/>
</dbReference>
<dbReference type="SUPFAM" id="SSF50630">
    <property type="entry name" value="Acid proteases"/>
    <property type="match status" value="1"/>
</dbReference>
<evidence type="ECO:0000256" key="3">
    <source>
        <dbReference type="ARBA" id="ARBA00022750"/>
    </source>
</evidence>
<dbReference type="PANTHER" id="PTHR47967">
    <property type="entry name" value="OS07G0603500 PROTEIN-RELATED"/>
    <property type="match status" value="1"/>
</dbReference>
<dbReference type="CDD" id="cd05476">
    <property type="entry name" value="pepsin_A_like_plant"/>
    <property type="match status" value="1"/>
</dbReference>
<name>A0AAW0K083_QUESU</name>
<evidence type="ECO:0000256" key="6">
    <source>
        <dbReference type="PIRSR" id="PIRSR601461-1"/>
    </source>
</evidence>
<dbReference type="AlphaFoldDB" id="A0AAW0K083"/>
<dbReference type="GO" id="GO:0004190">
    <property type="term" value="F:aspartic-type endopeptidase activity"/>
    <property type="evidence" value="ECO:0007669"/>
    <property type="project" value="UniProtKB-KW"/>
</dbReference>
<evidence type="ECO:0000256" key="8">
    <source>
        <dbReference type="SAM" id="Phobius"/>
    </source>
</evidence>
<evidence type="ECO:0000313" key="11">
    <source>
        <dbReference type="Proteomes" id="UP000237347"/>
    </source>
</evidence>
<dbReference type="InterPro" id="IPR001969">
    <property type="entry name" value="Aspartic_peptidase_AS"/>
</dbReference>
<keyword evidence="4 7" id="KW-0378">Hydrolase</keyword>
<keyword evidence="8" id="KW-0812">Transmembrane</keyword>
<dbReference type="InterPro" id="IPR033121">
    <property type="entry name" value="PEPTIDASE_A1"/>
</dbReference>
<keyword evidence="8" id="KW-1133">Transmembrane helix</keyword>
<dbReference type="PROSITE" id="PS51767">
    <property type="entry name" value="PEPTIDASE_A1"/>
    <property type="match status" value="1"/>
</dbReference>
<dbReference type="PRINTS" id="PR00792">
    <property type="entry name" value="PEPSIN"/>
</dbReference>
<proteinExistence type="inferred from homology"/>
<accession>A0AAW0K083</accession>
<keyword evidence="8" id="KW-0472">Membrane</keyword>
<keyword evidence="5" id="KW-0325">Glycoprotein</keyword>
<keyword evidence="11" id="KW-1185">Reference proteome</keyword>
<sequence length="516" mass="57242">SWSLSISPTFFLLRRGSVIFLNHFIFSMSLLWFLESFLLFSSFLASASANTDDDAAQFELFHRHAPQAYKNGTTLGPPKSQLERVKQLVHSDNARQQMISQRLMKSSSHRRKAFEFQDGNNNNYNVQPVDIPMRSAADTGAGQYFVSFRVGSPPQKFVLIADTGSDVTWMNCHYRPSPVCHHGNCPNFDAARRIFHASRSPTFKTIPCVSDLCKFDLSGSFSMDYCPTALSPCEFEYSYADGSKALGIFANETVTVGLGLHKHRKKKLHNVLIGCSQINEGTVHAFDGVMGLGYSKHSFAVRVAKEFGYMFSYCLVDHLSPSNFANYLSFGHKSKGSKLHSMQYTKLILGVINPFYAVNVAGISIGGTMLKIPSEVWDIEGNGGVIIDSGTSLTALPELAYKPVIAALDPHLKNFQKLDIDIEELNYCFNATGFKESLVPKLAFHFADGAQFVPPVKSYVIDADDGVRCLGFTSIKWPGISIIGNIMQQNHFWEFDLLGKKLGFAPSSCTMLKSKV</sequence>
<dbReference type="Proteomes" id="UP000237347">
    <property type="component" value="Unassembled WGS sequence"/>
</dbReference>
<protein>
    <submittedName>
        <fullName evidence="10">Aspartic proteinase nana</fullName>
    </submittedName>
</protein>
<feature type="active site" evidence="6">
    <location>
        <position position="388"/>
    </location>
</feature>
<dbReference type="PROSITE" id="PS00141">
    <property type="entry name" value="ASP_PROTEASE"/>
    <property type="match status" value="2"/>
</dbReference>
<feature type="active site" evidence="6">
    <location>
        <position position="162"/>
    </location>
</feature>
<comment type="caution">
    <text evidence="10">The sequence shown here is derived from an EMBL/GenBank/DDBJ whole genome shotgun (WGS) entry which is preliminary data.</text>
</comment>
<evidence type="ECO:0000256" key="1">
    <source>
        <dbReference type="ARBA" id="ARBA00007447"/>
    </source>
</evidence>
<dbReference type="Pfam" id="PF14543">
    <property type="entry name" value="TAXi_N"/>
    <property type="match status" value="1"/>
</dbReference>
<dbReference type="GO" id="GO:0006508">
    <property type="term" value="P:proteolysis"/>
    <property type="evidence" value="ECO:0007669"/>
    <property type="project" value="UniProtKB-KW"/>
</dbReference>
<keyword evidence="2 7" id="KW-0645">Protease</keyword>
<evidence type="ECO:0000259" key="9">
    <source>
        <dbReference type="PROSITE" id="PS51767"/>
    </source>
</evidence>
<organism evidence="10 11">
    <name type="scientific">Quercus suber</name>
    <name type="common">Cork oak</name>
    <dbReference type="NCBI Taxonomy" id="58331"/>
    <lineage>
        <taxon>Eukaryota</taxon>
        <taxon>Viridiplantae</taxon>
        <taxon>Streptophyta</taxon>
        <taxon>Embryophyta</taxon>
        <taxon>Tracheophyta</taxon>
        <taxon>Spermatophyta</taxon>
        <taxon>Magnoliopsida</taxon>
        <taxon>eudicotyledons</taxon>
        <taxon>Gunneridae</taxon>
        <taxon>Pentapetalae</taxon>
        <taxon>rosids</taxon>
        <taxon>fabids</taxon>
        <taxon>Fagales</taxon>
        <taxon>Fagaceae</taxon>
        <taxon>Quercus</taxon>
    </lineage>
</organism>
<evidence type="ECO:0000256" key="7">
    <source>
        <dbReference type="RuleBase" id="RU000454"/>
    </source>
</evidence>
<comment type="similarity">
    <text evidence="1 7">Belongs to the peptidase A1 family.</text>
</comment>
<dbReference type="InterPro" id="IPR034161">
    <property type="entry name" value="Pepsin-like_plant"/>
</dbReference>
<feature type="non-terminal residue" evidence="10">
    <location>
        <position position="1"/>
    </location>
</feature>
<evidence type="ECO:0000313" key="10">
    <source>
        <dbReference type="EMBL" id="KAK7832230.1"/>
    </source>
</evidence>
<dbReference type="InterPro" id="IPR021109">
    <property type="entry name" value="Peptidase_aspartic_dom_sf"/>
</dbReference>
<evidence type="ECO:0000256" key="2">
    <source>
        <dbReference type="ARBA" id="ARBA00022670"/>
    </source>
</evidence>
<dbReference type="PANTHER" id="PTHR47967:SF69">
    <property type="entry name" value="ASPARTIC PROTEINASE NANA, CHLOROPLAST"/>
    <property type="match status" value="1"/>
</dbReference>
<evidence type="ECO:0000256" key="4">
    <source>
        <dbReference type="ARBA" id="ARBA00022801"/>
    </source>
</evidence>
<dbReference type="InterPro" id="IPR032861">
    <property type="entry name" value="TAXi_N"/>
</dbReference>
<reference evidence="10 11" key="1">
    <citation type="journal article" date="2018" name="Sci. Data">
        <title>The draft genome sequence of cork oak.</title>
        <authorList>
            <person name="Ramos A.M."/>
            <person name="Usie A."/>
            <person name="Barbosa P."/>
            <person name="Barros P.M."/>
            <person name="Capote T."/>
            <person name="Chaves I."/>
            <person name="Simoes F."/>
            <person name="Abreu I."/>
            <person name="Carrasquinho I."/>
            <person name="Faro C."/>
            <person name="Guimaraes J.B."/>
            <person name="Mendonca D."/>
            <person name="Nobrega F."/>
            <person name="Rodrigues L."/>
            <person name="Saibo N.J.M."/>
            <person name="Varela M.C."/>
            <person name="Egas C."/>
            <person name="Matos J."/>
            <person name="Miguel C.M."/>
            <person name="Oliveira M.M."/>
            <person name="Ricardo C.P."/>
            <person name="Goncalves S."/>
        </authorList>
    </citation>
    <scope>NUCLEOTIDE SEQUENCE [LARGE SCALE GENOMIC DNA]</scope>
    <source>
        <strain evidence="11">cv. HL8</strain>
    </source>
</reference>
<gene>
    <name evidence="10" type="primary">NANA_0</name>
    <name evidence="10" type="ORF">CFP56_026681</name>
</gene>
<dbReference type="InterPro" id="IPR032799">
    <property type="entry name" value="TAXi_C"/>
</dbReference>
<keyword evidence="3 7" id="KW-0064">Aspartyl protease</keyword>
<dbReference type="InterPro" id="IPR051708">
    <property type="entry name" value="Plant_Aspart_Prot_A1"/>
</dbReference>
<feature type="transmembrane region" description="Helical" evidence="8">
    <location>
        <begin position="12"/>
        <end position="34"/>
    </location>
</feature>
<dbReference type="Gene3D" id="2.40.70.10">
    <property type="entry name" value="Acid Proteases"/>
    <property type="match status" value="2"/>
</dbReference>
<dbReference type="Pfam" id="PF14541">
    <property type="entry name" value="TAXi_C"/>
    <property type="match status" value="1"/>
</dbReference>
<feature type="domain" description="Peptidase A1" evidence="9">
    <location>
        <begin position="144"/>
        <end position="505"/>
    </location>
</feature>
<dbReference type="InterPro" id="IPR001461">
    <property type="entry name" value="Aspartic_peptidase_A1"/>
</dbReference>
<evidence type="ECO:0000256" key="5">
    <source>
        <dbReference type="ARBA" id="ARBA00023180"/>
    </source>
</evidence>